<feature type="compositionally biased region" description="Basic and acidic residues" evidence="1">
    <location>
        <begin position="37"/>
        <end position="80"/>
    </location>
</feature>
<dbReference type="EMBL" id="BMAT01014061">
    <property type="protein sequence ID" value="GFS25828.1"/>
    <property type="molecule type" value="Genomic_DNA"/>
</dbReference>
<gene>
    <name evidence="2" type="ORF">ElyMa_007036200</name>
</gene>
<dbReference type="AlphaFoldDB" id="A0AAV4JV09"/>
<organism evidence="2 3">
    <name type="scientific">Elysia marginata</name>
    <dbReference type="NCBI Taxonomy" id="1093978"/>
    <lineage>
        <taxon>Eukaryota</taxon>
        <taxon>Metazoa</taxon>
        <taxon>Spiralia</taxon>
        <taxon>Lophotrochozoa</taxon>
        <taxon>Mollusca</taxon>
        <taxon>Gastropoda</taxon>
        <taxon>Heterobranchia</taxon>
        <taxon>Euthyneura</taxon>
        <taxon>Panpulmonata</taxon>
        <taxon>Sacoglossa</taxon>
        <taxon>Placobranchoidea</taxon>
        <taxon>Plakobranchidae</taxon>
        <taxon>Elysia</taxon>
    </lineage>
</organism>
<reference evidence="2 3" key="1">
    <citation type="journal article" date="2021" name="Elife">
        <title>Chloroplast acquisition without the gene transfer in kleptoplastic sea slugs, Plakobranchus ocellatus.</title>
        <authorList>
            <person name="Maeda T."/>
            <person name="Takahashi S."/>
            <person name="Yoshida T."/>
            <person name="Shimamura S."/>
            <person name="Takaki Y."/>
            <person name="Nagai Y."/>
            <person name="Toyoda A."/>
            <person name="Suzuki Y."/>
            <person name="Arimoto A."/>
            <person name="Ishii H."/>
            <person name="Satoh N."/>
            <person name="Nishiyama T."/>
            <person name="Hasebe M."/>
            <person name="Maruyama T."/>
            <person name="Minagawa J."/>
            <person name="Obokata J."/>
            <person name="Shigenobu S."/>
        </authorList>
    </citation>
    <scope>NUCLEOTIDE SEQUENCE [LARGE SCALE GENOMIC DNA]</scope>
</reference>
<evidence type="ECO:0000256" key="1">
    <source>
        <dbReference type="SAM" id="MobiDB-lite"/>
    </source>
</evidence>
<evidence type="ECO:0000313" key="2">
    <source>
        <dbReference type="EMBL" id="GFS25828.1"/>
    </source>
</evidence>
<sequence length="101" mass="11852">MSDLYEKFLAMATKLKVPEPDLLEWVQARVESEEKAMAKAIERDEEARERETDRELEPEKKKMDERARDRELELERKKIDLQIAQQTHGSGSKARPENGKI</sequence>
<protein>
    <submittedName>
        <fullName evidence="2">Uncharacterized protein</fullName>
    </submittedName>
</protein>
<feature type="region of interest" description="Disordered" evidence="1">
    <location>
        <begin position="37"/>
        <end position="101"/>
    </location>
</feature>
<keyword evidence="3" id="KW-1185">Reference proteome</keyword>
<comment type="caution">
    <text evidence="2">The sequence shown here is derived from an EMBL/GenBank/DDBJ whole genome shotgun (WGS) entry which is preliminary data.</text>
</comment>
<name>A0AAV4JV09_9GAST</name>
<proteinExistence type="predicted"/>
<dbReference type="Proteomes" id="UP000762676">
    <property type="component" value="Unassembled WGS sequence"/>
</dbReference>
<evidence type="ECO:0000313" key="3">
    <source>
        <dbReference type="Proteomes" id="UP000762676"/>
    </source>
</evidence>
<accession>A0AAV4JV09</accession>